<keyword evidence="5 7" id="KW-0472">Membrane</keyword>
<accession>A0ABX7BTS2</accession>
<evidence type="ECO:0000313" key="8">
    <source>
        <dbReference type="EMBL" id="QQR35328.1"/>
    </source>
</evidence>
<feature type="transmembrane region" description="Helical" evidence="7">
    <location>
        <begin position="216"/>
        <end position="237"/>
    </location>
</feature>
<feature type="transmembrane region" description="Helical" evidence="7">
    <location>
        <begin position="360"/>
        <end position="379"/>
    </location>
</feature>
<feature type="transmembrane region" description="Helical" evidence="7">
    <location>
        <begin position="12"/>
        <end position="32"/>
    </location>
</feature>
<evidence type="ECO:0000256" key="4">
    <source>
        <dbReference type="ARBA" id="ARBA00022989"/>
    </source>
</evidence>
<gene>
    <name evidence="8" type="ORF">JI749_13315</name>
</gene>
<keyword evidence="2" id="KW-1003">Cell membrane</keyword>
<feature type="transmembrane region" description="Helical" evidence="7">
    <location>
        <begin position="44"/>
        <end position="66"/>
    </location>
</feature>
<feature type="transmembrane region" description="Helical" evidence="7">
    <location>
        <begin position="78"/>
        <end position="104"/>
    </location>
</feature>
<proteinExistence type="predicted"/>
<dbReference type="InterPro" id="IPR050833">
    <property type="entry name" value="Poly_Biosynth_Transport"/>
</dbReference>
<keyword evidence="4 7" id="KW-1133">Transmembrane helix</keyword>
<dbReference type="PANTHER" id="PTHR30250">
    <property type="entry name" value="PST FAMILY PREDICTED COLANIC ACID TRANSPORTER"/>
    <property type="match status" value="1"/>
</dbReference>
<dbReference type="EMBL" id="CP068047">
    <property type="protein sequence ID" value="QQR35328.1"/>
    <property type="molecule type" value="Genomic_DNA"/>
</dbReference>
<feature type="transmembrane region" description="Helical" evidence="7">
    <location>
        <begin position="150"/>
        <end position="171"/>
    </location>
</feature>
<evidence type="ECO:0000256" key="5">
    <source>
        <dbReference type="ARBA" id="ARBA00023136"/>
    </source>
</evidence>
<dbReference type="Pfam" id="PF01943">
    <property type="entry name" value="Polysacc_synt"/>
    <property type="match status" value="1"/>
</dbReference>
<feature type="transmembrane region" description="Helical" evidence="7">
    <location>
        <begin position="391"/>
        <end position="409"/>
    </location>
</feature>
<comment type="subcellular location">
    <subcellularLocation>
        <location evidence="1">Cell membrane</location>
        <topology evidence="1">Multi-pass membrane protein</topology>
    </subcellularLocation>
</comment>
<evidence type="ECO:0000256" key="6">
    <source>
        <dbReference type="SAM" id="MobiDB-lite"/>
    </source>
</evidence>
<name>A0ABX7BTS2_9HYPH</name>
<evidence type="ECO:0000313" key="9">
    <source>
        <dbReference type="Proteomes" id="UP000595460"/>
    </source>
</evidence>
<protein>
    <submittedName>
        <fullName evidence="8">Lipopolysaccharide biosynthesis protein</fullName>
    </submittedName>
</protein>
<feature type="transmembrane region" description="Helical" evidence="7">
    <location>
        <begin position="249"/>
        <end position="272"/>
    </location>
</feature>
<dbReference type="InterPro" id="IPR002797">
    <property type="entry name" value="Polysacc_synth"/>
</dbReference>
<feature type="transmembrane region" description="Helical" evidence="7">
    <location>
        <begin position="330"/>
        <end position="353"/>
    </location>
</feature>
<organism evidence="8 9">
    <name type="scientific">Devosia oryziradicis</name>
    <dbReference type="NCBI Taxonomy" id="2801335"/>
    <lineage>
        <taxon>Bacteria</taxon>
        <taxon>Pseudomonadati</taxon>
        <taxon>Pseudomonadota</taxon>
        <taxon>Alphaproteobacteria</taxon>
        <taxon>Hyphomicrobiales</taxon>
        <taxon>Devosiaceae</taxon>
        <taxon>Devosia</taxon>
    </lineage>
</organism>
<keyword evidence="9" id="KW-1185">Reference proteome</keyword>
<evidence type="ECO:0000256" key="7">
    <source>
        <dbReference type="SAM" id="Phobius"/>
    </source>
</evidence>
<sequence>MSTARTVLGPALIYVVANVLTAAIPLLLLPLFTRVLSPEDYGRIAMFGVVVQLLGALAGLSVHGAIGVRFFDRETIDFPRFVGSCLAVLAGSLLVVLVVVAAALPLLETFTKLPGHWLLIAVAVSGANFVVQSQLAIFQSAAQPLRFGALRLTQASLDLGLSMILVLGIGLAWQGRAAGVALAAAVAATLALAMMRSGGWLRLPGTRDYAAQAIKFGLPLVPHAIGGLLIASVDRFMITNILDVGSAGIYLVAVQIGLVLNLITDAGNRAFAPWLMRSLKQHDPDHDLMVVRLTYLGFGILIILGLAMGLAAPTALAFLVGEQFRSAGSVVIYITMGQAFGGMYYLVTNYVFFAGKTGKLAAVSLTSGLLNIGLSYVLLTTRGLEGAAQAFMAAQLLLFLGTWSLAARTHPMPWNLQRRSQRGVAQPRPAAVPKPSEH</sequence>
<dbReference type="PANTHER" id="PTHR30250:SF11">
    <property type="entry name" value="O-ANTIGEN TRANSPORTER-RELATED"/>
    <property type="match status" value="1"/>
</dbReference>
<keyword evidence="3 7" id="KW-0812">Transmembrane</keyword>
<reference evidence="8 9" key="1">
    <citation type="submission" date="2021-01" db="EMBL/GenBank/DDBJ databases">
        <title>Genome seq and assembly of Devosia sp. G19.</title>
        <authorList>
            <person name="Chhetri G."/>
        </authorList>
    </citation>
    <scope>NUCLEOTIDE SEQUENCE [LARGE SCALE GENOMIC DNA]</scope>
    <source>
        <strain evidence="8 9">G19</strain>
    </source>
</reference>
<feature type="transmembrane region" description="Helical" evidence="7">
    <location>
        <begin position="116"/>
        <end position="138"/>
    </location>
</feature>
<feature type="region of interest" description="Disordered" evidence="6">
    <location>
        <begin position="417"/>
        <end position="438"/>
    </location>
</feature>
<dbReference type="Proteomes" id="UP000595460">
    <property type="component" value="Chromosome"/>
</dbReference>
<feature type="transmembrane region" description="Helical" evidence="7">
    <location>
        <begin position="177"/>
        <end position="195"/>
    </location>
</feature>
<evidence type="ECO:0000256" key="1">
    <source>
        <dbReference type="ARBA" id="ARBA00004651"/>
    </source>
</evidence>
<evidence type="ECO:0000256" key="2">
    <source>
        <dbReference type="ARBA" id="ARBA00022475"/>
    </source>
</evidence>
<feature type="transmembrane region" description="Helical" evidence="7">
    <location>
        <begin position="293"/>
        <end position="318"/>
    </location>
</feature>
<dbReference type="RefSeq" id="WP_201654730.1">
    <property type="nucleotide sequence ID" value="NZ_CP068047.1"/>
</dbReference>
<evidence type="ECO:0000256" key="3">
    <source>
        <dbReference type="ARBA" id="ARBA00022692"/>
    </source>
</evidence>